<protein>
    <submittedName>
        <fullName evidence="2">Uncharacterized protein</fullName>
    </submittedName>
</protein>
<feature type="non-terminal residue" evidence="2">
    <location>
        <position position="265"/>
    </location>
</feature>
<reference evidence="2 3" key="1">
    <citation type="submission" date="2019-04" db="EMBL/GenBank/DDBJ databases">
        <title>Chromosome genome assembly for Takifugu flavidus.</title>
        <authorList>
            <person name="Xiao S."/>
        </authorList>
    </citation>
    <scope>NUCLEOTIDE SEQUENCE [LARGE SCALE GENOMIC DNA]</scope>
    <source>
        <strain evidence="2">HTHZ2018</strain>
        <tissue evidence="2">Muscle</tissue>
    </source>
</reference>
<dbReference type="Proteomes" id="UP000324091">
    <property type="component" value="Chromosome 3"/>
</dbReference>
<evidence type="ECO:0000256" key="1">
    <source>
        <dbReference type="SAM" id="MobiDB-lite"/>
    </source>
</evidence>
<dbReference type="AlphaFoldDB" id="A0A5C6N9P2"/>
<gene>
    <name evidence="2" type="ORF">D4764_03G0008610</name>
</gene>
<organism evidence="2 3">
    <name type="scientific">Takifugu flavidus</name>
    <name type="common">sansaifugu</name>
    <dbReference type="NCBI Taxonomy" id="433684"/>
    <lineage>
        <taxon>Eukaryota</taxon>
        <taxon>Metazoa</taxon>
        <taxon>Chordata</taxon>
        <taxon>Craniata</taxon>
        <taxon>Vertebrata</taxon>
        <taxon>Euteleostomi</taxon>
        <taxon>Actinopterygii</taxon>
        <taxon>Neopterygii</taxon>
        <taxon>Teleostei</taxon>
        <taxon>Neoteleostei</taxon>
        <taxon>Acanthomorphata</taxon>
        <taxon>Eupercaria</taxon>
        <taxon>Tetraodontiformes</taxon>
        <taxon>Tetradontoidea</taxon>
        <taxon>Tetraodontidae</taxon>
        <taxon>Takifugu</taxon>
    </lineage>
</organism>
<name>A0A5C6N9P2_9TELE</name>
<accession>A0A5C6N9P2</accession>
<sequence>MSDYEASENGRSEVPDCSLTKIVEEISQHWCAELENLREKQKTLSSLQATLSEIEKKGAIIEQDLRSEIREILVQEAETEQLEHQKKVLHERCGSISKENEGLKIRIGEEEEAARTMKAQFSSYRKKMGGHRVAVLHASQAGAQQTLKDKRAFVGKLREKREELRQDLENPNGSTVEKAKVEKGSSREINALKVEISVMKKTASEKRKQLLKETETHTQIKKDTEVRKASHLHPTPEQLIIIQHRRFEAIVRRLHLQLSRAQDAH</sequence>
<keyword evidence="3" id="KW-1185">Reference proteome</keyword>
<feature type="compositionally biased region" description="Basic and acidic residues" evidence="1">
    <location>
        <begin position="207"/>
        <end position="228"/>
    </location>
</feature>
<evidence type="ECO:0000313" key="2">
    <source>
        <dbReference type="EMBL" id="TWW63853.1"/>
    </source>
</evidence>
<evidence type="ECO:0000313" key="3">
    <source>
        <dbReference type="Proteomes" id="UP000324091"/>
    </source>
</evidence>
<comment type="caution">
    <text evidence="2">The sequence shown here is derived from an EMBL/GenBank/DDBJ whole genome shotgun (WGS) entry which is preliminary data.</text>
</comment>
<feature type="region of interest" description="Disordered" evidence="1">
    <location>
        <begin position="207"/>
        <end position="230"/>
    </location>
</feature>
<dbReference type="EMBL" id="RHFK02000016">
    <property type="protein sequence ID" value="TWW63853.1"/>
    <property type="molecule type" value="Genomic_DNA"/>
</dbReference>
<proteinExistence type="predicted"/>